<dbReference type="SUPFAM" id="SSF56801">
    <property type="entry name" value="Acetyl-CoA synthetase-like"/>
    <property type="match status" value="1"/>
</dbReference>
<name>A0AAW9PR94_9CYAN</name>
<evidence type="ECO:0000313" key="13">
    <source>
        <dbReference type="EMBL" id="MEE3716405.1"/>
    </source>
</evidence>
<dbReference type="InterPro" id="IPR020806">
    <property type="entry name" value="PKS_PP-bd"/>
</dbReference>
<proteinExistence type="inferred from homology"/>
<dbReference type="Gene3D" id="3.40.366.10">
    <property type="entry name" value="Malonyl-Coenzyme A Acyl Carrier Protein, domain 2"/>
    <property type="match status" value="1"/>
</dbReference>
<dbReference type="InterPro" id="IPR014030">
    <property type="entry name" value="Ketoacyl_synth_N"/>
</dbReference>
<dbReference type="PROSITE" id="PS50075">
    <property type="entry name" value="CARRIER"/>
    <property type="match status" value="2"/>
</dbReference>
<evidence type="ECO:0000313" key="14">
    <source>
        <dbReference type="Proteomes" id="UP001333818"/>
    </source>
</evidence>
<dbReference type="InterPro" id="IPR049704">
    <property type="entry name" value="Aminotrans_3_PPA_site"/>
</dbReference>
<dbReference type="Pfam" id="PF00668">
    <property type="entry name" value="Condensation"/>
    <property type="match status" value="1"/>
</dbReference>
<dbReference type="Gene3D" id="3.40.50.980">
    <property type="match status" value="2"/>
</dbReference>
<evidence type="ECO:0000256" key="1">
    <source>
        <dbReference type="ARBA" id="ARBA00001957"/>
    </source>
</evidence>
<dbReference type="Pfam" id="PF00109">
    <property type="entry name" value="ketoacyl-synt"/>
    <property type="match status" value="1"/>
</dbReference>
<keyword evidence="2" id="KW-0596">Phosphopantetheine</keyword>
<comment type="similarity">
    <text evidence="9">In the C-terminal section; belongs to the NRP synthetase family.</text>
</comment>
<dbReference type="GO" id="GO:0004315">
    <property type="term" value="F:3-oxoacyl-[acyl-carrier-protein] synthase activity"/>
    <property type="evidence" value="ECO:0007669"/>
    <property type="project" value="InterPro"/>
</dbReference>
<keyword evidence="8" id="KW-0511">Multifunctional enzyme</keyword>
<dbReference type="Pfam" id="PF00698">
    <property type="entry name" value="Acyl_transf_1"/>
    <property type="match status" value="1"/>
</dbReference>
<dbReference type="SUPFAM" id="SSF52777">
    <property type="entry name" value="CoA-dependent acyltransferases"/>
    <property type="match status" value="1"/>
</dbReference>
<dbReference type="Gene3D" id="3.40.47.10">
    <property type="match status" value="1"/>
</dbReference>
<keyword evidence="6" id="KW-0663">Pyridoxal phosphate</keyword>
<feature type="region of interest" description="Disordered" evidence="10">
    <location>
        <begin position="2540"/>
        <end position="2578"/>
    </location>
</feature>
<evidence type="ECO:0000259" key="12">
    <source>
        <dbReference type="PROSITE" id="PS52004"/>
    </source>
</evidence>
<dbReference type="Gene3D" id="3.90.1150.10">
    <property type="entry name" value="Aspartate Aminotransferase, domain 1"/>
    <property type="match status" value="1"/>
</dbReference>
<dbReference type="SUPFAM" id="SSF55048">
    <property type="entry name" value="Probable ACP-binding domain of malonyl-CoA ACP transacylase"/>
    <property type="match status" value="1"/>
</dbReference>
<dbReference type="InterPro" id="IPR016035">
    <property type="entry name" value="Acyl_Trfase/lysoPLipase"/>
</dbReference>
<dbReference type="InterPro" id="IPR015421">
    <property type="entry name" value="PyrdxlP-dep_Trfase_major"/>
</dbReference>
<dbReference type="FunFam" id="3.40.47.10:FF:000042">
    <property type="entry name" value="Polyketide synthase Pks13"/>
    <property type="match status" value="1"/>
</dbReference>
<dbReference type="InterPro" id="IPR010071">
    <property type="entry name" value="AA_adenyl_dom"/>
</dbReference>
<dbReference type="SMART" id="SM00823">
    <property type="entry name" value="PKS_PP"/>
    <property type="match status" value="2"/>
</dbReference>
<sequence length="2592" mass="285121">MSDSNQTSSSLISPEDFWKSFFKGFTARPLFGNESVRTKENATAIGYQVLCLNEIQEPVGDSIRDFLTQNDLELSTLLQGAVALLLSRYSGEEDILFGIQVTEIESTYPTLPFRVQVTPDAILLPWLQKLQTIWQTLQTHSQVPWSILGKQIKKWNNLPSEMPLFEGLLILDRSPNISKQAALEGDNHPLTIIAKTFPELTIQVRYDCNRFQEDTISRLLRHLQVLLEGMVIHPDQCLCDLSILTAAERHQILVEWNSTQVDYPSNRTIHELFTAQVTRTPDAIAVVLPLLDSAMQETLTYQELNDRANFLAYKLQELGVGAETFVAMCFERSLEMMVAILGILKAGGVYVPLDPAYPQDRLTFMLEDTQAPVLLTQSHLRDRLPPSQAHVICLEANWGEGMSAAFPISPKMNSENLAYINYTSGSTGRPKGVAINHRAVLRLVLGNYYTRFDNSRTILQFAPISFDAATFEIWGALLHGGCCVLFPNSGIPDPKDLGKVIQSNSVTTLFLTTALFNTMIAESPEAFNGVQELLTGGEAISMLHVRHCIKVLPDLKLIHVYGPTESTTFSCFYPIPKQIDATLTSLPIGKPIANTESYILDSYLQPVPIGVSGELYIGGDGLAREYLNLPEITRERFIPHPFRPDSNARLYKTGDLAKYLPDGNIDFIGRKDNQVKIRGYRIELGEIESALEHHDSVAEAVVVLRDDIPSKKHLVAYVTSRGEEQPSISHLKAHLKQRLAEYMIPTTIVVLDKIPLTPNGKADRKALPAPKSAGVGDNFIAPNTPKERQLAEIWCSVLSLEQVGIEDNFFDMGGTSLLGLQMVARVQKQLGSNFRAVKLYQYPTVRTLAQYLDREESKSSGFPQEKDRTRPVQFSRKQDSTQAKPQDLDMIAIVGMAGRFPGADNVEAFWCNLCNGVESYTVFSESELDPSVGAELRSDPNYVRVRGTIAGAETFDAAFFGISPREAEVMDPQARIFLELAHTALENSGYTPEFHQGAIGLYAGSGQNTYFEQHICGRTEIIDRVGAFQTMLANEKDFVTTRTSYKLGLTGPSLSINTACSTSLVAVIQAFQGLVNRDCDLALAGGISITTPQNRGYLYQEGSMLSPDGHCRPFDANAQGTLFNSGAGIVVLKRLTEALDDGDRIYAVIRGVGLNNDGTNKVSFTAPSVNGQASAIARAQAHAGINPETITYIETHGTATPLGDPIEIEALTQAFRYRTSAKQFCAIGSAKSNFGHLVAAAGVTGLIKTALALYHKQIPPSLNYESPNPEIDFANSPFYVNTKLVDWKEGETPRRAGVSSFGVGGTNAHVVLEEAPEIAASSTSRPYQLLRLSAKTKEALEQNTANLKEFLKERPEVSLADTAYTLHQGRKAFNHRRFVVCRDLTDAIATLESLEANRSATRVTELRNPDLVFMFPGQGSQYVNMGRQFYEHEVVFQSAVDRCAEILKAYVDRDLRDVMYPSLRTNGEGSGIDEETAATLLRQTQYTQPALFTIEYALAQLWQSWGVHPAALIGHSIGEFVAACLAGVFSLEDGLKLVATRAGMMGALPSGSMLSVRLPAEVVEKRIQENKLNAEMAIAAINGPNLCVVSGSTDLVTSLQQQLEAEEIVCRSLHTSHAFHSPMMDSIVEPFAEIVKKIQLSPPQIPFVSTVTADWITDAEATDPMYWASHLRTTVRFAEGSKTLWQEPERVLLEVGPRTTMATLARQQAIDFKRQIAISSLGSTAEDGAESVAILQAIGQLWLAGVEIDRDQFYADEYRHRIPLPTYPFERKRFWIDAKPANDMVPSHILQTQIVTANLSPPATPDPIQLTQSLQPSIQLTPTAINPIAGSTQKLTLEVQSQTMTDARKQQLLPQIQEVLESTSGLDIQGVDGKTTFLEMGMDSLSLTQVATALKKKFKVKVTFRHLLEDYSNLDTLSEFVLKSLPTEAFSSAPVAAPGFRAATPIQATPLVTTSTPPLAPTYAMSISQTEPSSNGNYNSGNASAIPSGMHSAPFNPQMNPQIAGTMQAVVAQQLQIMTQQLQLLSQSGVAIQNFAPPAMQQQEAQAIQAEIPALPQPEAIDAPATNETGEPKPKKNFGPGAKIEKTISSILSAEQKKALDRIIARYTARTPESKRQTQEHRKYLADPRTVSGFTPLLKEMVYPIVTDRAHGSKLWDVDGNEYVDLTNGFGLNFFGWSPDFVTEAVKAQLDLGIEIGPQTPLAGKVAKLVAQFTGMERVAFCNTGSEAVMATMRLARTVTGRDLVATFAGDYHGTFDEALYRQGSNLKTLPASPGILPSMFENLLVLDYNSPESLQILRDRADDLAAILVEPVRSRDPNLQPKEFLQDLRSLTEQSGSAFIFDEVVTGFRVHPGGAQAYFNIQADMATYGKVVGGGLPIGILAGKAEYMDALDGGFWQYGDNSIPEVGVTFFAGTFVRHPMALAAAEAVLLKLKAGGPELQRSLTEKVTKFADRMNQYFKQIEAKIEIAHFSSFFYINYPHEMPYASLLFYLLREKGVHIWDHRPCFFTLSHTDADIEFVIRAFKDSVAEMQMIGFLPQPENITKGSADGGLDRNRPPQPGARLGRDPEGNPAWYVPDLERPGKYLQVGGVK</sequence>
<evidence type="ECO:0000256" key="4">
    <source>
        <dbReference type="ARBA" id="ARBA00022679"/>
    </source>
</evidence>
<dbReference type="FunFam" id="2.30.38.10:FF:000001">
    <property type="entry name" value="Non-ribosomal peptide synthetase PvdI"/>
    <property type="match status" value="1"/>
</dbReference>
<accession>A0AAW9PR94</accession>
<dbReference type="PROSITE" id="PS00606">
    <property type="entry name" value="KS3_1"/>
    <property type="match status" value="1"/>
</dbReference>
<dbReference type="SUPFAM" id="SSF53383">
    <property type="entry name" value="PLP-dependent transferases"/>
    <property type="match status" value="1"/>
</dbReference>
<dbReference type="SMART" id="SM01294">
    <property type="entry name" value="PKS_PP_betabranch"/>
    <property type="match status" value="1"/>
</dbReference>
<dbReference type="InterPro" id="IPR009081">
    <property type="entry name" value="PP-bd_ACP"/>
</dbReference>
<evidence type="ECO:0000256" key="9">
    <source>
        <dbReference type="ARBA" id="ARBA00029443"/>
    </source>
</evidence>
<dbReference type="Proteomes" id="UP001333818">
    <property type="component" value="Unassembled WGS sequence"/>
</dbReference>
<dbReference type="Pfam" id="PF22621">
    <property type="entry name" value="CurL-like_PKS_C"/>
    <property type="match status" value="1"/>
</dbReference>
<dbReference type="Pfam" id="PF13193">
    <property type="entry name" value="AMP-binding_C"/>
    <property type="match status" value="1"/>
</dbReference>
<dbReference type="InterPro" id="IPR016039">
    <property type="entry name" value="Thiolase-like"/>
</dbReference>
<evidence type="ECO:0000256" key="3">
    <source>
        <dbReference type="ARBA" id="ARBA00022553"/>
    </source>
</evidence>
<dbReference type="EMBL" id="JAZBJZ010000018">
    <property type="protein sequence ID" value="MEE3716405.1"/>
    <property type="molecule type" value="Genomic_DNA"/>
</dbReference>
<feature type="region of interest" description="Disordered" evidence="10">
    <location>
        <begin position="2061"/>
        <end position="2081"/>
    </location>
</feature>
<comment type="cofactor">
    <cofactor evidence="1">
        <name>pantetheine 4'-phosphate</name>
        <dbReference type="ChEBI" id="CHEBI:47942"/>
    </cofactor>
</comment>
<dbReference type="InterPro" id="IPR015424">
    <property type="entry name" value="PyrdxlP-dep_Trfase"/>
</dbReference>
<feature type="domain" description="Carrier" evidence="11">
    <location>
        <begin position="1843"/>
        <end position="1925"/>
    </location>
</feature>
<dbReference type="Gene3D" id="1.10.1200.10">
    <property type="entry name" value="ACP-like"/>
    <property type="match status" value="2"/>
</dbReference>
<dbReference type="GO" id="GO:0030170">
    <property type="term" value="F:pyridoxal phosphate binding"/>
    <property type="evidence" value="ECO:0007669"/>
    <property type="project" value="InterPro"/>
</dbReference>
<dbReference type="InterPro" id="IPR020845">
    <property type="entry name" value="AMP-binding_CS"/>
</dbReference>
<dbReference type="InterPro" id="IPR045851">
    <property type="entry name" value="AMP-bd_C_sf"/>
</dbReference>
<evidence type="ECO:0000256" key="6">
    <source>
        <dbReference type="ARBA" id="ARBA00022898"/>
    </source>
</evidence>
<dbReference type="Gene3D" id="3.30.70.3290">
    <property type="match status" value="1"/>
</dbReference>
<dbReference type="SMART" id="SM00825">
    <property type="entry name" value="PKS_KS"/>
    <property type="match status" value="1"/>
</dbReference>
<dbReference type="InterPro" id="IPR015422">
    <property type="entry name" value="PyrdxlP-dep_Trfase_small"/>
</dbReference>
<dbReference type="CDD" id="cd00833">
    <property type="entry name" value="PKS"/>
    <property type="match status" value="1"/>
</dbReference>
<feature type="region of interest" description="Disordered" evidence="10">
    <location>
        <begin position="1968"/>
        <end position="1991"/>
    </location>
</feature>
<dbReference type="InterPro" id="IPR000873">
    <property type="entry name" value="AMP-dep_synth/lig_dom"/>
</dbReference>
<dbReference type="GO" id="GO:0008483">
    <property type="term" value="F:transaminase activity"/>
    <property type="evidence" value="ECO:0007669"/>
    <property type="project" value="InterPro"/>
</dbReference>
<dbReference type="InterPro" id="IPR006162">
    <property type="entry name" value="Ppantetheine_attach_site"/>
</dbReference>
<dbReference type="Pfam" id="PF00501">
    <property type="entry name" value="AMP-binding"/>
    <property type="match status" value="1"/>
</dbReference>
<dbReference type="SMART" id="SM00827">
    <property type="entry name" value="PKS_AT"/>
    <property type="match status" value="1"/>
</dbReference>
<dbReference type="PANTHER" id="PTHR43775">
    <property type="entry name" value="FATTY ACID SYNTHASE"/>
    <property type="match status" value="1"/>
</dbReference>
<evidence type="ECO:0000256" key="5">
    <source>
        <dbReference type="ARBA" id="ARBA00022832"/>
    </source>
</evidence>
<dbReference type="Pfam" id="PF00202">
    <property type="entry name" value="Aminotran_3"/>
    <property type="match status" value="1"/>
</dbReference>
<feature type="domain" description="Carrier" evidence="11">
    <location>
        <begin position="781"/>
        <end position="856"/>
    </location>
</feature>
<dbReference type="GO" id="GO:0044550">
    <property type="term" value="P:secondary metabolite biosynthetic process"/>
    <property type="evidence" value="ECO:0007669"/>
    <property type="project" value="UniProtKB-ARBA"/>
</dbReference>
<dbReference type="InterPro" id="IPR016036">
    <property type="entry name" value="Malonyl_transacylase_ACP-bd"/>
</dbReference>
<feature type="compositionally biased region" description="Basic and acidic residues" evidence="10">
    <location>
        <begin position="856"/>
        <end position="870"/>
    </location>
</feature>
<organism evidence="13 14">
    <name type="scientific">Tumidithrix elongata BACA0141</name>
    <dbReference type="NCBI Taxonomy" id="2716417"/>
    <lineage>
        <taxon>Bacteria</taxon>
        <taxon>Bacillati</taxon>
        <taxon>Cyanobacteriota</taxon>
        <taxon>Cyanophyceae</taxon>
        <taxon>Pseudanabaenales</taxon>
        <taxon>Pseudanabaenaceae</taxon>
        <taxon>Tumidithrix</taxon>
        <taxon>Tumidithrix elongata</taxon>
    </lineage>
</organism>
<dbReference type="InterPro" id="IPR018201">
    <property type="entry name" value="Ketoacyl_synth_AS"/>
</dbReference>
<dbReference type="CDD" id="cd12117">
    <property type="entry name" value="A_NRPS_Srf_like"/>
    <property type="match status" value="1"/>
</dbReference>
<evidence type="ECO:0000256" key="8">
    <source>
        <dbReference type="ARBA" id="ARBA00023268"/>
    </source>
</evidence>
<dbReference type="FunFam" id="3.40.50.12780:FF:000012">
    <property type="entry name" value="Non-ribosomal peptide synthetase"/>
    <property type="match status" value="1"/>
</dbReference>
<dbReference type="PROSITE" id="PS00455">
    <property type="entry name" value="AMP_BINDING"/>
    <property type="match status" value="1"/>
</dbReference>
<dbReference type="FunFam" id="1.10.1200.10:FF:000016">
    <property type="entry name" value="Non-ribosomal peptide synthase"/>
    <property type="match status" value="1"/>
</dbReference>
<dbReference type="GO" id="GO:0006633">
    <property type="term" value="P:fatty acid biosynthetic process"/>
    <property type="evidence" value="ECO:0007669"/>
    <property type="project" value="InterPro"/>
</dbReference>
<dbReference type="Gene3D" id="3.30.559.30">
    <property type="entry name" value="Nonribosomal peptide synthetase, condensation domain"/>
    <property type="match status" value="1"/>
</dbReference>
<dbReference type="FunFam" id="3.40.50.980:FF:000001">
    <property type="entry name" value="Non-ribosomal peptide synthetase"/>
    <property type="match status" value="1"/>
</dbReference>
<keyword evidence="4" id="KW-0808">Transferase</keyword>
<keyword evidence="3" id="KW-0597">Phosphoprotein</keyword>
<dbReference type="PROSITE" id="PS00012">
    <property type="entry name" value="PHOSPHOPANTETHEINE"/>
    <property type="match status" value="1"/>
</dbReference>
<dbReference type="Pfam" id="PF00550">
    <property type="entry name" value="PP-binding"/>
    <property type="match status" value="2"/>
</dbReference>
<dbReference type="InterPro" id="IPR025110">
    <property type="entry name" value="AMP-bd_C"/>
</dbReference>
<dbReference type="InterPro" id="IPR020841">
    <property type="entry name" value="PKS_Beta-ketoAc_synthase_dom"/>
</dbReference>
<dbReference type="Gene3D" id="2.30.38.10">
    <property type="entry name" value="Luciferase, Domain 3"/>
    <property type="match status" value="1"/>
</dbReference>
<dbReference type="Gene3D" id="3.40.640.10">
    <property type="entry name" value="Type I PLP-dependent aspartate aminotransferase-like (Major domain)"/>
    <property type="match status" value="1"/>
</dbReference>
<dbReference type="InterPro" id="IPR050091">
    <property type="entry name" value="PKS_NRPS_Biosynth_Enz"/>
</dbReference>
<dbReference type="PROSITE" id="PS52004">
    <property type="entry name" value="KS3_2"/>
    <property type="match status" value="1"/>
</dbReference>
<evidence type="ECO:0000256" key="7">
    <source>
        <dbReference type="ARBA" id="ARBA00023098"/>
    </source>
</evidence>
<dbReference type="SUPFAM" id="SSF53901">
    <property type="entry name" value="Thiolase-like"/>
    <property type="match status" value="1"/>
</dbReference>
<evidence type="ECO:0000259" key="11">
    <source>
        <dbReference type="PROSITE" id="PS50075"/>
    </source>
</evidence>
<keyword evidence="14" id="KW-1185">Reference proteome</keyword>
<dbReference type="RefSeq" id="WP_330482834.1">
    <property type="nucleotide sequence ID" value="NZ_JAZBJZ010000018.1"/>
</dbReference>
<dbReference type="FunFam" id="3.30.300.30:FF:000010">
    <property type="entry name" value="Enterobactin synthetase component F"/>
    <property type="match status" value="1"/>
</dbReference>
<dbReference type="GO" id="GO:0031177">
    <property type="term" value="F:phosphopantetheine binding"/>
    <property type="evidence" value="ECO:0007669"/>
    <property type="project" value="InterPro"/>
</dbReference>
<dbReference type="InterPro" id="IPR014043">
    <property type="entry name" value="Acyl_transferase_dom"/>
</dbReference>
<dbReference type="InterPro" id="IPR036736">
    <property type="entry name" value="ACP-like_sf"/>
</dbReference>
<dbReference type="Gene3D" id="3.30.70.250">
    <property type="entry name" value="Malonyl-CoA ACP transacylase, ACP-binding"/>
    <property type="match status" value="1"/>
</dbReference>
<feature type="domain" description="Ketosynthase family 3 (KS3)" evidence="12">
    <location>
        <begin position="888"/>
        <end position="1314"/>
    </location>
</feature>
<evidence type="ECO:0000256" key="2">
    <source>
        <dbReference type="ARBA" id="ARBA00022450"/>
    </source>
</evidence>
<dbReference type="InterPro" id="IPR005814">
    <property type="entry name" value="Aminotrans_3"/>
</dbReference>
<dbReference type="GO" id="GO:0004312">
    <property type="term" value="F:fatty acid synthase activity"/>
    <property type="evidence" value="ECO:0007669"/>
    <property type="project" value="TreeGrafter"/>
</dbReference>
<dbReference type="InterPro" id="IPR001227">
    <property type="entry name" value="Ac_transferase_dom_sf"/>
</dbReference>
<dbReference type="GO" id="GO:0043041">
    <property type="term" value="P:amino acid activation for nonribosomal peptide biosynthetic process"/>
    <property type="evidence" value="ECO:0007669"/>
    <property type="project" value="UniProtKB-ARBA"/>
</dbReference>
<reference evidence="13" key="1">
    <citation type="submission" date="2024-01" db="EMBL/GenBank/DDBJ databases">
        <title>Bank of Algae and Cyanobacteria of the Azores (BACA) strain genomes.</title>
        <authorList>
            <person name="Luz R."/>
            <person name="Cordeiro R."/>
            <person name="Fonseca A."/>
            <person name="Goncalves V."/>
        </authorList>
    </citation>
    <scope>NUCLEOTIDE SEQUENCE</scope>
    <source>
        <strain evidence="13">BACA0141</strain>
    </source>
</reference>
<gene>
    <name evidence="13" type="ORF">V2H45_06585</name>
</gene>
<dbReference type="SUPFAM" id="SSF47336">
    <property type="entry name" value="ACP-like"/>
    <property type="match status" value="2"/>
</dbReference>
<dbReference type="PROSITE" id="PS00600">
    <property type="entry name" value="AA_TRANSFER_CLASS_3"/>
    <property type="match status" value="1"/>
</dbReference>
<comment type="caution">
    <text evidence="13">The sequence shown here is derived from an EMBL/GenBank/DDBJ whole genome shotgun (WGS) entry which is preliminary data.</text>
</comment>
<dbReference type="Pfam" id="PF02801">
    <property type="entry name" value="Ketoacyl-synt_C"/>
    <property type="match status" value="1"/>
</dbReference>
<dbReference type="InterPro" id="IPR014031">
    <property type="entry name" value="Ketoacyl_synth_C"/>
</dbReference>
<dbReference type="Gene3D" id="3.30.300.30">
    <property type="match status" value="1"/>
</dbReference>
<protein>
    <submittedName>
        <fullName evidence="13">Amino acid adenylation domain-containing protein</fullName>
    </submittedName>
</protein>
<keyword evidence="7" id="KW-0443">Lipid metabolism</keyword>
<dbReference type="NCBIfam" id="TIGR01733">
    <property type="entry name" value="AA-adenyl-dom"/>
    <property type="match status" value="1"/>
</dbReference>
<feature type="compositionally biased region" description="Low complexity" evidence="10">
    <location>
        <begin position="1973"/>
        <end position="1985"/>
    </location>
</feature>
<dbReference type="PANTHER" id="PTHR43775:SF51">
    <property type="entry name" value="INACTIVE PHENOLPHTHIOCEROL SYNTHESIS POLYKETIDE SYNTHASE TYPE I PKS1-RELATED"/>
    <property type="match status" value="1"/>
</dbReference>
<keyword evidence="5" id="KW-0276">Fatty acid metabolism</keyword>
<dbReference type="SUPFAM" id="SSF52151">
    <property type="entry name" value="FabD/lysophospholipase-like"/>
    <property type="match status" value="1"/>
</dbReference>
<feature type="region of interest" description="Disordered" evidence="10">
    <location>
        <begin position="856"/>
        <end position="884"/>
    </location>
</feature>
<dbReference type="InterPro" id="IPR001242">
    <property type="entry name" value="Condensation_dom"/>
</dbReference>
<evidence type="ECO:0000256" key="10">
    <source>
        <dbReference type="SAM" id="MobiDB-lite"/>
    </source>
</evidence>